<feature type="transmembrane region" description="Helical" evidence="2">
    <location>
        <begin position="75"/>
        <end position="96"/>
    </location>
</feature>
<evidence type="ECO:0000313" key="4">
    <source>
        <dbReference type="Proteomes" id="UP000008955"/>
    </source>
</evidence>
<dbReference type="InterPro" id="IPR025325">
    <property type="entry name" value="DUF4231"/>
</dbReference>
<dbReference type="RefSeq" id="WP_015542848.1">
    <property type="nucleotide sequence ID" value="NC_021022.1"/>
</dbReference>
<reference evidence="3 4" key="1">
    <citation type="submission" date="2010-03" db="EMBL/GenBank/DDBJ databases">
        <title>The genome sequence of Ruminococcus obeum A2-162.</title>
        <authorList>
            <consortium name="metaHIT consortium -- http://www.metahit.eu/"/>
            <person name="Pajon A."/>
            <person name="Turner K."/>
            <person name="Parkhill J."/>
            <person name="Duncan S."/>
            <person name="Flint H."/>
        </authorList>
    </citation>
    <scope>NUCLEOTIDE SEQUENCE [LARGE SCALE GENOMIC DNA]</scope>
    <source>
        <strain evidence="3 4">A2-162</strain>
    </source>
</reference>
<gene>
    <name evidence="3" type="ORF">CK5_28260</name>
</gene>
<keyword evidence="2" id="KW-0472">Membrane</keyword>
<dbReference type="HOGENOM" id="CLU_1329813_0_0_9"/>
<dbReference type="AlphaFoldDB" id="D4LTH9"/>
<feature type="region of interest" description="Disordered" evidence="1">
    <location>
        <begin position="184"/>
        <end position="206"/>
    </location>
</feature>
<name>D4LTH9_9FIRM</name>
<proteinExistence type="predicted"/>
<evidence type="ECO:0000256" key="2">
    <source>
        <dbReference type="SAM" id="Phobius"/>
    </source>
</evidence>
<feature type="transmembrane region" description="Helical" evidence="2">
    <location>
        <begin position="102"/>
        <end position="123"/>
    </location>
</feature>
<dbReference type="PATRIC" id="fig|657314.3.peg.2696"/>
<dbReference type="Proteomes" id="UP000008955">
    <property type="component" value="Chromosome"/>
</dbReference>
<keyword evidence="2" id="KW-1133">Transmembrane helix</keyword>
<keyword evidence="2" id="KW-0812">Transmembrane</keyword>
<organism evidence="3 4">
    <name type="scientific">Blautia obeum A2-162</name>
    <dbReference type="NCBI Taxonomy" id="657314"/>
    <lineage>
        <taxon>Bacteria</taxon>
        <taxon>Bacillati</taxon>
        <taxon>Bacillota</taxon>
        <taxon>Clostridia</taxon>
        <taxon>Lachnospirales</taxon>
        <taxon>Lachnospiraceae</taxon>
        <taxon>Blautia</taxon>
    </lineage>
</organism>
<sequence length="206" mass="23880">MDQLYTKTPISVAQQLEAMIADRGNKMLRYWKEIEKEKSAFEPLYINIPNETLKYRIKNMGEWYIEYACKNKFRFYFFNFIAIIAPLVVTLFNALSLEYGDIVKVVTVSCSLLTSFSASYVALTRCLEKWKIYRDSIESIKRLLVLYWVDQIDDQNLKTLVNDLEALKGKEYERWSSTYNAMAKTSVSRGKSEENSAGKDSGTSSK</sequence>
<accession>D4LTH9</accession>
<dbReference type="NCBIfam" id="NF033634">
    <property type="entry name" value="SLATT_1"/>
    <property type="match status" value="1"/>
</dbReference>
<keyword evidence="4" id="KW-1185">Reference proteome</keyword>
<reference evidence="3 4" key="2">
    <citation type="submission" date="2010-03" db="EMBL/GenBank/DDBJ databases">
        <authorList>
            <person name="Pajon A."/>
        </authorList>
    </citation>
    <scope>NUCLEOTIDE SEQUENCE [LARGE SCALE GENOMIC DNA]</scope>
    <source>
        <strain evidence="3 4">A2-162</strain>
    </source>
</reference>
<dbReference type="EMBL" id="FP929054">
    <property type="protein sequence ID" value="CBL24087.1"/>
    <property type="molecule type" value="Genomic_DNA"/>
</dbReference>
<protein>
    <recommendedName>
        <fullName evidence="5">SMODS and SLOG-associating 2TM effector domain-containing protein</fullName>
    </recommendedName>
</protein>
<evidence type="ECO:0000313" key="3">
    <source>
        <dbReference type="EMBL" id="CBL24087.1"/>
    </source>
</evidence>
<evidence type="ECO:0000256" key="1">
    <source>
        <dbReference type="SAM" id="MobiDB-lite"/>
    </source>
</evidence>
<evidence type="ECO:0008006" key="5">
    <source>
        <dbReference type="Google" id="ProtNLM"/>
    </source>
</evidence>
<dbReference type="Pfam" id="PF14015">
    <property type="entry name" value="DUF4231"/>
    <property type="match status" value="1"/>
</dbReference>
<dbReference type="KEGG" id="rob:CK5_28260"/>